<reference evidence="2 3" key="1">
    <citation type="journal article" date="2018" name="Front. Microbiol.">
        <title>Prospects for Fungal Bioremediation of Acidic Radioactive Waste Sites: Characterization and Genome Sequence of Rhodotorula taiwanensis MD1149.</title>
        <authorList>
            <person name="Tkavc R."/>
            <person name="Matrosova V.Y."/>
            <person name="Grichenko O.E."/>
            <person name="Gostincar C."/>
            <person name="Volpe R.P."/>
            <person name="Klimenkova P."/>
            <person name="Gaidamakova E.K."/>
            <person name="Zhou C.E."/>
            <person name="Stewart B.J."/>
            <person name="Lyman M.G."/>
            <person name="Malfatti S.A."/>
            <person name="Rubinfeld B."/>
            <person name="Courtot M."/>
            <person name="Singh J."/>
            <person name="Dalgard C.L."/>
            <person name="Hamilton T."/>
            <person name="Frey K.G."/>
            <person name="Gunde-Cimerman N."/>
            <person name="Dugan L."/>
            <person name="Daly M.J."/>
        </authorList>
    </citation>
    <scope>NUCLEOTIDE SEQUENCE [LARGE SCALE GENOMIC DNA]</scope>
    <source>
        <strain evidence="2 3">MD1149</strain>
    </source>
</reference>
<name>A0A2S5B759_9BASI</name>
<protein>
    <submittedName>
        <fullName evidence="2">Uncharacterized protein</fullName>
    </submittedName>
</protein>
<dbReference type="OrthoDB" id="2014058at2759"/>
<feature type="compositionally biased region" description="Polar residues" evidence="1">
    <location>
        <begin position="18"/>
        <end position="27"/>
    </location>
</feature>
<sequence>MLATRQLARLATPSVRSYATVKRTTTSIPPPEESMETAPPPIPMSTAPQFNPEHEPALHAMGYPALSGASRQLRNPKGWWDNQERVNFGEPVPENDDIQSMWAPDVHKIKPSSALSQLLLMFGAVGVFAFGVYEMRAQPHALPRAYPHDGLVQALSGTEDSQYAARTEAENAVEDE</sequence>
<evidence type="ECO:0000313" key="3">
    <source>
        <dbReference type="Proteomes" id="UP000237144"/>
    </source>
</evidence>
<evidence type="ECO:0000313" key="2">
    <source>
        <dbReference type="EMBL" id="POY72612.1"/>
    </source>
</evidence>
<dbReference type="Proteomes" id="UP000237144">
    <property type="component" value="Unassembled WGS sequence"/>
</dbReference>
<proteinExistence type="predicted"/>
<dbReference type="AlphaFoldDB" id="A0A2S5B759"/>
<keyword evidence="3" id="KW-1185">Reference proteome</keyword>
<dbReference type="PANTHER" id="PTHR12840:SF1">
    <property type="entry name" value="NADH DEHYDROGENASE [UBIQUINONE] 1 BETA SUBCOMPLEX SUBUNIT 8, MITOCHONDRIAL"/>
    <property type="match status" value="1"/>
</dbReference>
<dbReference type="Pfam" id="PF05821">
    <property type="entry name" value="NDUF_B8"/>
    <property type="match status" value="1"/>
</dbReference>
<dbReference type="GO" id="GO:0005739">
    <property type="term" value="C:mitochondrion"/>
    <property type="evidence" value="ECO:0007669"/>
    <property type="project" value="InterPro"/>
</dbReference>
<gene>
    <name evidence="2" type="ORF">BMF94_4440</name>
</gene>
<dbReference type="STRING" id="741276.A0A2S5B759"/>
<evidence type="ECO:0000256" key="1">
    <source>
        <dbReference type="SAM" id="MobiDB-lite"/>
    </source>
</evidence>
<comment type="caution">
    <text evidence="2">The sequence shown here is derived from an EMBL/GenBank/DDBJ whole genome shotgun (WGS) entry which is preliminary data.</text>
</comment>
<feature type="compositionally biased region" description="Pro residues" evidence="1">
    <location>
        <begin position="28"/>
        <end position="43"/>
    </location>
</feature>
<feature type="region of interest" description="Disordered" evidence="1">
    <location>
        <begin position="18"/>
        <end position="43"/>
    </location>
</feature>
<dbReference type="InterPro" id="IPR008699">
    <property type="entry name" value="NDUFB8"/>
</dbReference>
<dbReference type="PANTHER" id="PTHR12840">
    <property type="entry name" value="NADH-UBIQUINONE OXIDOREDUCTASE ASHI SUBUNIT"/>
    <property type="match status" value="1"/>
</dbReference>
<dbReference type="EMBL" id="PJQD01000048">
    <property type="protein sequence ID" value="POY72612.1"/>
    <property type="molecule type" value="Genomic_DNA"/>
</dbReference>
<accession>A0A2S5B759</accession>
<organism evidence="2 3">
    <name type="scientific">Rhodotorula taiwanensis</name>
    <dbReference type="NCBI Taxonomy" id="741276"/>
    <lineage>
        <taxon>Eukaryota</taxon>
        <taxon>Fungi</taxon>
        <taxon>Dikarya</taxon>
        <taxon>Basidiomycota</taxon>
        <taxon>Pucciniomycotina</taxon>
        <taxon>Microbotryomycetes</taxon>
        <taxon>Sporidiobolales</taxon>
        <taxon>Sporidiobolaceae</taxon>
        <taxon>Rhodotorula</taxon>
    </lineage>
</organism>